<feature type="domain" description="TraD/TraG TraM recognition site" evidence="3">
    <location>
        <begin position="641"/>
        <end position="722"/>
    </location>
</feature>
<evidence type="ECO:0000259" key="4">
    <source>
        <dbReference type="Pfam" id="PF26449"/>
    </source>
</evidence>
<dbReference type="SUPFAM" id="SSF52540">
    <property type="entry name" value="P-loop containing nucleoside triphosphate hydrolases"/>
    <property type="match status" value="1"/>
</dbReference>
<proteinExistence type="predicted"/>
<dbReference type="InterPro" id="IPR051162">
    <property type="entry name" value="T4SS_component"/>
</dbReference>
<dbReference type="InterPro" id="IPR002789">
    <property type="entry name" value="HerA_central"/>
</dbReference>
<comment type="caution">
    <text evidence="5">The sequence shown here is derived from an EMBL/GenBank/DDBJ whole genome shotgun (WGS) entry which is preliminary data.</text>
</comment>
<evidence type="ECO:0000259" key="2">
    <source>
        <dbReference type="Pfam" id="PF01935"/>
    </source>
</evidence>
<feature type="domain" description="Helicase HerA central" evidence="2">
    <location>
        <begin position="376"/>
        <end position="457"/>
    </location>
</feature>
<evidence type="ECO:0000256" key="1">
    <source>
        <dbReference type="SAM" id="MobiDB-lite"/>
    </source>
</evidence>
<dbReference type="InterPro" id="IPR027417">
    <property type="entry name" value="P-loop_NTPase"/>
</dbReference>
<dbReference type="Gene3D" id="3.40.50.300">
    <property type="entry name" value="P-loop containing nucleotide triphosphate hydrolases"/>
    <property type="match status" value="2"/>
</dbReference>
<dbReference type="Proteomes" id="UP000466794">
    <property type="component" value="Unassembled WGS sequence"/>
</dbReference>
<feature type="compositionally biased region" description="Basic and acidic residues" evidence="1">
    <location>
        <begin position="757"/>
        <end position="772"/>
    </location>
</feature>
<accession>A0A7K1V724</accession>
<dbReference type="Pfam" id="PF26449">
    <property type="entry name" value="DUF8128"/>
    <property type="match status" value="1"/>
</dbReference>
<keyword evidence="5" id="KW-0238">DNA-binding</keyword>
<dbReference type="InterPro" id="IPR032689">
    <property type="entry name" value="TraG-D_C"/>
</dbReference>
<evidence type="ECO:0000313" key="5">
    <source>
        <dbReference type="EMBL" id="MVU82337.1"/>
    </source>
</evidence>
<dbReference type="InterPro" id="IPR058441">
    <property type="entry name" value="DUF8128"/>
</dbReference>
<keyword evidence="6" id="KW-1185">Reference proteome</keyword>
<reference evidence="5 6" key="1">
    <citation type="submission" date="2019-12" db="EMBL/GenBank/DDBJ databases">
        <title>Nocardia sp. nov. ET3-3 isolated from soil.</title>
        <authorList>
            <person name="Kanchanasin P."/>
            <person name="Tanasupawat S."/>
            <person name="Yuki M."/>
            <person name="Kudo T."/>
        </authorList>
    </citation>
    <scope>NUCLEOTIDE SEQUENCE [LARGE SCALE GENOMIC DNA]</scope>
    <source>
        <strain evidence="5 6">ET3-3</strain>
    </source>
</reference>
<dbReference type="EMBL" id="WRPP01000009">
    <property type="protein sequence ID" value="MVU82337.1"/>
    <property type="molecule type" value="Genomic_DNA"/>
</dbReference>
<sequence length="795" mass="84548">MVGLLAIGVLAAGMGVRRIRRSRLAAGARQVRILCPPSVSPEAAGVLWSHLIGLLRPRWKRLLYGQPHLSFEYQVTGGEGVTLSLWVPATIPPGLIERAIASAWPGARTDTREVADLPLSIPAAGFVQLLAGGKLRLGRPEGLPIRSNYDGGDIARELLTAAADLDPGQSVCVQILARPVTGGRVRRALTAGRAGAGAFAVQVGRGVLREVLDFLTPGVGTRRSRYQGGVPADRQARMEDTTQARATITKVRGGHYETLIRYAAAVTVPAHANRETFSAAAAVARGRAHAVAAVFGACADHNFYRRRYQLRLAAALYGRWLGRGDLLSVAELAGVAHLPFDPSVPGLARAGAAAVAPSVAIPVGGPHAKPLGVADSGTGRPVALSVADARHHLQVIGATGVGKSTLLAHLILDDAEAGRGQVVIDPKGDLITDVLTRLPRRLADKVVLFDADSKRRPPCINPLDTTAEGLDLAVENLVAIFSRIYARWWGPRTDDVLRASLRTLCARPGTPTLVDLVKLLTGESNLDRIAREVSDPVLRGFWASYAGLSEGGRAQIVAPLLNKLRAFLLRPFVRDAIAADKSTLDLAEVLDHGGICLARLPKGVLGEETTRLVGSLLVARTWQTTTARASITPSSRPDASLVLDEAHNFLHMATSIEDMLAEARGLHLSLVLAHQNQSQLPRELREGISANARNKIIFSASPEDARDLARHTSPALGEHDLTHLDVHHAVARLLVGGQQSPPFTFTTRALPDPVPGRAREIRTAANVAREKPAPSADPVPESADSAPPEADPRLS</sequence>
<dbReference type="Pfam" id="PF01935">
    <property type="entry name" value="DUF87"/>
    <property type="match status" value="1"/>
</dbReference>
<organism evidence="5 6">
    <name type="scientific">Nocardia terrae</name>
    <dbReference type="NCBI Taxonomy" id="2675851"/>
    <lineage>
        <taxon>Bacteria</taxon>
        <taxon>Bacillati</taxon>
        <taxon>Actinomycetota</taxon>
        <taxon>Actinomycetes</taxon>
        <taxon>Mycobacteriales</taxon>
        <taxon>Nocardiaceae</taxon>
        <taxon>Nocardia</taxon>
    </lineage>
</organism>
<protein>
    <submittedName>
        <fullName evidence="5">Type IV secretion system DNA-binding domain-containing protein</fullName>
    </submittedName>
</protein>
<dbReference type="AlphaFoldDB" id="A0A7K1V724"/>
<dbReference type="CDD" id="cd01127">
    <property type="entry name" value="TrwB_TraG_TraD_VirD4"/>
    <property type="match status" value="2"/>
</dbReference>
<feature type="domain" description="DUF8128" evidence="4">
    <location>
        <begin position="65"/>
        <end position="339"/>
    </location>
</feature>
<dbReference type="PANTHER" id="PTHR30121:SF11">
    <property type="entry name" value="AAA+ ATPASE DOMAIN-CONTAINING PROTEIN"/>
    <property type="match status" value="1"/>
</dbReference>
<dbReference type="PANTHER" id="PTHR30121">
    <property type="entry name" value="UNCHARACTERIZED PROTEIN YJGR-RELATED"/>
    <property type="match status" value="1"/>
</dbReference>
<dbReference type="GO" id="GO:0003677">
    <property type="term" value="F:DNA binding"/>
    <property type="evidence" value="ECO:0007669"/>
    <property type="project" value="UniProtKB-KW"/>
</dbReference>
<gene>
    <name evidence="5" type="ORF">GPX89_34520</name>
</gene>
<evidence type="ECO:0000313" key="6">
    <source>
        <dbReference type="Proteomes" id="UP000466794"/>
    </source>
</evidence>
<evidence type="ECO:0000259" key="3">
    <source>
        <dbReference type="Pfam" id="PF12696"/>
    </source>
</evidence>
<dbReference type="Pfam" id="PF12696">
    <property type="entry name" value="TraG-D_C"/>
    <property type="match status" value="1"/>
</dbReference>
<feature type="region of interest" description="Disordered" evidence="1">
    <location>
        <begin position="744"/>
        <end position="795"/>
    </location>
</feature>
<name>A0A7K1V724_9NOCA</name>